<reference evidence="3 4" key="1">
    <citation type="submission" date="2022-10" db="EMBL/GenBank/DDBJ databases">
        <title>Luteolibacter arcticus strain CCTCC AB 2014275, whole genome shotgun sequencing project.</title>
        <authorList>
            <person name="Zhao G."/>
            <person name="Shen L."/>
        </authorList>
    </citation>
    <scope>NUCLEOTIDE SEQUENCE [LARGE SCALE GENOMIC DNA]</scope>
    <source>
        <strain evidence="3 4">CCTCC AB 2014275</strain>
    </source>
</reference>
<evidence type="ECO:0000256" key="1">
    <source>
        <dbReference type="ARBA" id="ARBA00022801"/>
    </source>
</evidence>
<evidence type="ECO:0000313" key="3">
    <source>
        <dbReference type="EMBL" id="MCW1925792.1"/>
    </source>
</evidence>
<dbReference type="Pfam" id="PF02065">
    <property type="entry name" value="Melibiase"/>
    <property type="match status" value="1"/>
</dbReference>
<dbReference type="InterPro" id="IPR050985">
    <property type="entry name" value="Alpha-glycosidase_related"/>
</dbReference>
<keyword evidence="2 3" id="KW-0326">Glycosidase</keyword>
<keyword evidence="4" id="KW-1185">Reference proteome</keyword>
<dbReference type="PANTHER" id="PTHR43053:SF3">
    <property type="entry name" value="ALPHA-GALACTOSIDASE C-RELATED"/>
    <property type="match status" value="1"/>
</dbReference>
<dbReference type="GO" id="GO:0004557">
    <property type="term" value="F:alpha-galactosidase activity"/>
    <property type="evidence" value="ECO:0007669"/>
    <property type="project" value="UniProtKB-EC"/>
</dbReference>
<gene>
    <name evidence="3" type="ORF">OKA05_24755</name>
</gene>
<proteinExistence type="predicted"/>
<name>A0ABT3GQM5_9BACT</name>
<dbReference type="PRINTS" id="PR00743">
    <property type="entry name" value="GLHYDRLASE36"/>
</dbReference>
<protein>
    <submittedName>
        <fullName evidence="3">Alpha-galactosidase</fullName>
        <ecNumber evidence="3">3.2.1.22</ecNumber>
    </submittedName>
</protein>
<dbReference type="EC" id="3.2.1.22" evidence="3"/>
<dbReference type="RefSeq" id="WP_264489899.1">
    <property type="nucleotide sequence ID" value="NZ_JAPDDT010000017.1"/>
</dbReference>
<dbReference type="PANTHER" id="PTHR43053">
    <property type="entry name" value="GLYCOSIDASE FAMILY 31"/>
    <property type="match status" value="1"/>
</dbReference>
<dbReference type="InterPro" id="IPR002252">
    <property type="entry name" value="Glyco_hydro_36"/>
</dbReference>
<dbReference type="InterPro" id="IPR013785">
    <property type="entry name" value="Aldolase_TIM"/>
</dbReference>
<dbReference type="InterPro" id="IPR038417">
    <property type="entry name" value="Alpga-gal_N_sf"/>
</dbReference>
<sequence>MPREYLSVHTLGDTLVRYPHDPVTGRVGLELLPASLVGEALAPRDSLRGEAFIDVLPGDDPWPARPVESLLQFKLVGDPYPGAFAQGHTMRNSGTLHRFKLAGQQVITEGDATVIETRIASEDGLVAAHRLRWKEGDGAFGVSSSFTNGSNKPVALEMLASFSLAGISPFHVADAPGRLKVHRFRSVWSAEGRHECRGIEELHLERSWSGASAFSERFGQLGTMPVRRWFPFVAVEDTVPGVLWGAQLAWAGSWQMEIFRQHDDVSISGGLADREFGHWMKTLQPGESLEGPPATIACVQGGLDDLCDRLTAMQDAAVNLQPQVEQDLPVVFNEWCTTWGDPSHEKLCAIADRLKDSGVRYFVIDAGWYKAADTDWSSGHGDWNPSETLFPSGLRAAADAIRERGLIPGLWFEMETVGSQSVAFKLGKHFITRDGIPVTVRERRFWDLNDPAAIDYLTGKVIDLLESCGFGYLKVDYNETAGLGCDHPDSQGEGLRRQIKGTYRFFDRIRERLPELVIENCASGGHRLEPSMLARTAMSSFSDAHELVEIPLIAANLHHLLLPRQNQIWAVLHPHDSLQRIRYSLAATFLGRMCLSGGIAGLPAESWQLVREMIGLYAEAAPVIKYGTSRRFGEIGESWRHPQGWQAVVRTSESQVLVVLHAFAGAPAEVMVPLEGGWEMREGFGSGSARLVDGGMVVELAGDFSAGVWLLGK</sequence>
<evidence type="ECO:0000256" key="2">
    <source>
        <dbReference type="ARBA" id="ARBA00023295"/>
    </source>
</evidence>
<keyword evidence="1 3" id="KW-0378">Hydrolase</keyword>
<dbReference type="Gene3D" id="3.20.20.70">
    <property type="entry name" value="Aldolase class I"/>
    <property type="match status" value="1"/>
</dbReference>
<evidence type="ECO:0000313" key="4">
    <source>
        <dbReference type="Proteomes" id="UP001320876"/>
    </source>
</evidence>
<dbReference type="CDD" id="cd14791">
    <property type="entry name" value="GH36"/>
    <property type="match status" value="1"/>
</dbReference>
<dbReference type="Gene3D" id="2.70.98.60">
    <property type="entry name" value="alpha-galactosidase from lactobacil brevis"/>
    <property type="match status" value="1"/>
</dbReference>
<organism evidence="3 4">
    <name type="scientific">Luteolibacter arcticus</name>
    <dbReference type="NCBI Taxonomy" id="1581411"/>
    <lineage>
        <taxon>Bacteria</taxon>
        <taxon>Pseudomonadati</taxon>
        <taxon>Verrucomicrobiota</taxon>
        <taxon>Verrucomicrobiia</taxon>
        <taxon>Verrucomicrobiales</taxon>
        <taxon>Verrucomicrobiaceae</taxon>
        <taxon>Luteolibacter</taxon>
    </lineage>
</organism>
<accession>A0ABT3GQM5</accession>
<dbReference type="EMBL" id="JAPDDT010000017">
    <property type="protein sequence ID" value="MCW1925792.1"/>
    <property type="molecule type" value="Genomic_DNA"/>
</dbReference>
<dbReference type="SUPFAM" id="SSF51445">
    <property type="entry name" value="(Trans)glycosidases"/>
    <property type="match status" value="1"/>
</dbReference>
<comment type="caution">
    <text evidence="3">The sequence shown here is derived from an EMBL/GenBank/DDBJ whole genome shotgun (WGS) entry which is preliminary data.</text>
</comment>
<dbReference type="Proteomes" id="UP001320876">
    <property type="component" value="Unassembled WGS sequence"/>
</dbReference>
<dbReference type="InterPro" id="IPR017853">
    <property type="entry name" value="GH"/>
</dbReference>